<dbReference type="EMBL" id="AP028978">
    <property type="protein sequence ID" value="BET95845.1"/>
    <property type="molecule type" value="Genomic_DNA"/>
</dbReference>
<keyword evidence="2" id="KW-1185">Reference proteome</keyword>
<organism evidence="1 2">
    <name type="scientific">Xenorhabdus taiwanensis</name>
    <dbReference type="NCBI Taxonomy" id="3085177"/>
    <lineage>
        <taxon>Bacteria</taxon>
        <taxon>Pseudomonadati</taxon>
        <taxon>Pseudomonadota</taxon>
        <taxon>Gammaproteobacteria</taxon>
        <taxon>Enterobacterales</taxon>
        <taxon>Morganellaceae</taxon>
        <taxon>Xenorhabdus</taxon>
    </lineage>
</organism>
<protein>
    <submittedName>
        <fullName evidence="1">Uncharacterized protein</fullName>
    </submittedName>
</protein>
<accession>A0ABM8JU05</accession>
<evidence type="ECO:0000313" key="2">
    <source>
        <dbReference type="Proteomes" id="UP001529514"/>
    </source>
</evidence>
<sequence>MEKNILEKEFKKSKNTLKPIDSLKQNIDKFTDFLTAGHPRDKFKILKLEVLYPEIKAHGEYELSHSDDFKLYRKFGIEISASPLFGLSLKLDVIQLAAAALKINTAVSMLREAGEFYEEEVKKGKNGAYVGAELNLITEGALDVKFGWESNEKGGGEFKKDDIFEVGFSIKAEASIRGGGRYGIINGYVNATATATATATAEAKALIGFAPNSKNEKVLDLVYYHDGIKAMVNVELAFGLGDDDQSNENHDKKGGEVSLNGEKEWVFHKPLSKEESTYRISLG</sequence>
<proteinExistence type="predicted"/>
<dbReference type="RefSeq" id="WP_374052732.1">
    <property type="nucleotide sequence ID" value="NZ_AP028978.1"/>
</dbReference>
<name>A0ABM8JU05_9GAMM</name>
<dbReference type="Proteomes" id="UP001529514">
    <property type="component" value="Chromosome"/>
</dbReference>
<gene>
    <name evidence="1" type="ORF">TCT1_07660</name>
</gene>
<reference evidence="1 2" key="1">
    <citation type="submission" date="2023-10" db="EMBL/GenBank/DDBJ databases">
        <title>Xenorhabdus taiwanensis sp. nov., a symbiotic bacterium associated with the entomopathogenic nematode Steinernema taiwanensis.</title>
        <authorList>
            <person name="Tseng C.T."/>
            <person name="Shu H.Y."/>
            <person name="Chen M.H."/>
            <person name="Fang Y.J."/>
            <person name="Wu T.L."/>
            <person name="Lin Y.C."/>
            <person name="Huang C.J."/>
        </authorList>
    </citation>
    <scope>NUCLEOTIDE SEQUENCE [LARGE SCALE GENOMIC DNA]</scope>
    <source>
        <strain evidence="1 2">TCT-1</strain>
    </source>
</reference>
<evidence type="ECO:0000313" key="1">
    <source>
        <dbReference type="EMBL" id="BET95845.1"/>
    </source>
</evidence>